<keyword evidence="2" id="KW-0129">CBS domain</keyword>
<proteinExistence type="predicted"/>
<evidence type="ECO:0000256" key="2">
    <source>
        <dbReference type="PROSITE-ProRule" id="PRU00703"/>
    </source>
</evidence>
<keyword evidence="5" id="KW-1185">Reference proteome</keyword>
<evidence type="ECO:0000313" key="4">
    <source>
        <dbReference type="EMBL" id="NKE46526.1"/>
    </source>
</evidence>
<dbReference type="InterPro" id="IPR051462">
    <property type="entry name" value="CBS_domain-containing"/>
</dbReference>
<dbReference type="SMART" id="SM00116">
    <property type="entry name" value="CBS"/>
    <property type="match status" value="2"/>
</dbReference>
<sequence length="139" mass="15557">MLDRPIAEIIQDQQPLTLPPDASLADACRAMHRRRVGAVLVVRDQDLLEGIFTGRDAVRCLAEGRDPATRLAAVMTRGPATLTPEHSASDALRLMHDGGFRHVPVCENGHLRGILARSDFRAKEYARQEEEDRFFESLR</sequence>
<organism evidence="4 5">
    <name type="scientific">Falsiroseomonas frigidaquae</name>
    <dbReference type="NCBI Taxonomy" id="487318"/>
    <lineage>
        <taxon>Bacteria</taxon>
        <taxon>Pseudomonadati</taxon>
        <taxon>Pseudomonadota</taxon>
        <taxon>Alphaproteobacteria</taxon>
        <taxon>Acetobacterales</taxon>
        <taxon>Roseomonadaceae</taxon>
        <taxon>Falsiroseomonas</taxon>
    </lineage>
</organism>
<feature type="domain" description="CBS" evidence="3">
    <location>
        <begin position="75"/>
        <end position="131"/>
    </location>
</feature>
<dbReference type="PROSITE" id="PS51371">
    <property type="entry name" value="CBS"/>
    <property type="match status" value="2"/>
</dbReference>
<dbReference type="PANTHER" id="PTHR48108">
    <property type="entry name" value="CBS DOMAIN-CONTAINING PROTEIN CBSX2, CHLOROPLASTIC"/>
    <property type="match status" value="1"/>
</dbReference>
<evidence type="ECO:0000313" key="5">
    <source>
        <dbReference type="Proteomes" id="UP000765160"/>
    </source>
</evidence>
<dbReference type="Proteomes" id="UP000765160">
    <property type="component" value="Unassembled WGS sequence"/>
</dbReference>
<dbReference type="SUPFAM" id="SSF54631">
    <property type="entry name" value="CBS-domain pair"/>
    <property type="match status" value="1"/>
</dbReference>
<gene>
    <name evidence="4" type="ORF">HB662_17225</name>
</gene>
<dbReference type="EMBL" id="JAAVTX010000005">
    <property type="protein sequence ID" value="NKE46526.1"/>
    <property type="molecule type" value="Genomic_DNA"/>
</dbReference>
<feature type="domain" description="CBS" evidence="3">
    <location>
        <begin position="9"/>
        <end position="67"/>
    </location>
</feature>
<reference evidence="4 5" key="1">
    <citation type="submission" date="2020-03" db="EMBL/GenBank/DDBJ databases">
        <title>Roseomonas selenitidurans sp. nov. isolated from soil.</title>
        <authorList>
            <person name="Liu H."/>
        </authorList>
    </citation>
    <scope>NUCLEOTIDE SEQUENCE [LARGE SCALE GENOMIC DNA]</scope>
    <source>
        <strain evidence="4 5">JCM 15073</strain>
    </source>
</reference>
<dbReference type="Pfam" id="PF00571">
    <property type="entry name" value="CBS"/>
    <property type="match status" value="2"/>
</dbReference>
<dbReference type="InterPro" id="IPR046342">
    <property type="entry name" value="CBS_dom_sf"/>
</dbReference>
<dbReference type="RefSeq" id="WP_168051059.1">
    <property type="nucleotide sequence ID" value="NZ_JAATJR010000005.1"/>
</dbReference>
<dbReference type="InterPro" id="IPR000644">
    <property type="entry name" value="CBS_dom"/>
</dbReference>
<name>A0ABX1F2D4_9PROT</name>
<protein>
    <submittedName>
        <fullName evidence="4">CBS domain-containing protein</fullName>
    </submittedName>
</protein>
<evidence type="ECO:0000256" key="1">
    <source>
        <dbReference type="ARBA" id="ARBA00022737"/>
    </source>
</evidence>
<dbReference type="PANTHER" id="PTHR48108:SF26">
    <property type="entry name" value="CBS DOMAIN-CONTAINING PROTEIN DDB_G0289609"/>
    <property type="match status" value="1"/>
</dbReference>
<accession>A0ABX1F2D4</accession>
<keyword evidence="1" id="KW-0677">Repeat</keyword>
<comment type="caution">
    <text evidence="4">The sequence shown here is derived from an EMBL/GenBank/DDBJ whole genome shotgun (WGS) entry which is preliminary data.</text>
</comment>
<dbReference type="Gene3D" id="3.10.580.10">
    <property type="entry name" value="CBS-domain"/>
    <property type="match status" value="1"/>
</dbReference>
<evidence type="ECO:0000259" key="3">
    <source>
        <dbReference type="PROSITE" id="PS51371"/>
    </source>
</evidence>